<dbReference type="Gene3D" id="1.10.110.10">
    <property type="entry name" value="Plant lipid-transfer and hydrophobic proteins"/>
    <property type="match status" value="1"/>
</dbReference>
<dbReference type="OMA" id="TPECCER"/>
<gene>
    <name evidence="2" type="ORF">MANES_01G089900v8</name>
</gene>
<sequence length="119" mass="12815">MSSMANMKATQPLASLVIVLVVAGAMSIWEVKTASADLSAAQCKEERRLGLNACKPVVYGRPPSPQCCERIRVTHMECVCPDVTPKVAALIDVNRAIRIIEGCGRRVPRHSKCGSITVP</sequence>
<accession>A0A2C9WLR1</accession>
<proteinExistence type="predicted"/>
<dbReference type="Pfam" id="PF14368">
    <property type="entry name" value="LTP_2"/>
    <property type="match status" value="1"/>
</dbReference>
<comment type="caution">
    <text evidence="2">The sequence shown here is derived from an EMBL/GenBank/DDBJ whole genome shotgun (WGS) entry which is preliminary data.</text>
</comment>
<name>A0A2C9WLR1_MANES</name>
<evidence type="ECO:0000313" key="3">
    <source>
        <dbReference type="Proteomes" id="UP000091857"/>
    </source>
</evidence>
<dbReference type="PANTHER" id="PTHR33286">
    <property type="entry name" value="BIFUNCTIONAL INHIBITOR/LIPID-TRANSFER PROTEIN/SEED STORAGE 2S ALBUMIN SUPERFAMILY PROTEIN"/>
    <property type="match status" value="1"/>
</dbReference>
<evidence type="ECO:0000259" key="1">
    <source>
        <dbReference type="Pfam" id="PF14368"/>
    </source>
</evidence>
<dbReference type="PANTHER" id="PTHR33286:SF32">
    <property type="entry name" value="BIFUNCTIONAL INHIBITOR_PLANT LIPID TRANSFER PROTEIN_SEED STORAGE HELICAL DOMAIN-CONTAINING PROTEIN"/>
    <property type="match status" value="1"/>
</dbReference>
<dbReference type="Gramene" id="Manes.01G089900.1.v8.1">
    <property type="protein sequence ID" value="Manes.01G089900.1.v8.1.CDS"/>
    <property type="gene ID" value="Manes.01G089900.v8.1"/>
</dbReference>
<dbReference type="SUPFAM" id="SSF47699">
    <property type="entry name" value="Bifunctional inhibitor/lipid-transfer protein/seed storage 2S albumin"/>
    <property type="match status" value="1"/>
</dbReference>
<dbReference type="AlphaFoldDB" id="A0A2C9WLR1"/>
<dbReference type="Proteomes" id="UP000091857">
    <property type="component" value="Chromosome 1"/>
</dbReference>
<keyword evidence="3" id="KW-1185">Reference proteome</keyword>
<dbReference type="EMBL" id="CM004387">
    <property type="protein sequence ID" value="OAY60156.1"/>
    <property type="molecule type" value="Genomic_DNA"/>
</dbReference>
<dbReference type="OrthoDB" id="1885440at2759"/>
<evidence type="ECO:0000313" key="2">
    <source>
        <dbReference type="EMBL" id="OAY60156.1"/>
    </source>
</evidence>
<dbReference type="InterPro" id="IPR016140">
    <property type="entry name" value="Bifunc_inhib/LTP/seed_store"/>
</dbReference>
<reference evidence="3" key="1">
    <citation type="journal article" date="2016" name="Nat. Biotechnol.">
        <title>Sequencing wild and cultivated cassava and related species reveals extensive interspecific hybridization and genetic diversity.</title>
        <authorList>
            <person name="Bredeson J.V."/>
            <person name="Lyons J.B."/>
            <person name="Prochnik S.E."/>
            <person name="Wu G.A."/>
            <person name="Ha C.M."/>
            <person name="Edsinger-Gonzales E."/>
            <person name="Grimwood J."/>
            <person name="Schmutz J."/>
            <person name="Rabbi I.Y."/>
            <person name="Egesi C."/>
            <person name="Nauluvula P."/>
            <person name="Lebot V."/>
            <person name="Ndunguru J."/>
            <person name="Mkamilo G."/>
            <person name="Bart R.S."/>
            <person name="Setter T.L."/>
            <person name="Gleadow R.M."/>
            <person name="Kulakow P."/>
            <person name="Ferguson M.E."/>
            <person name="Rounsley S."/>
            <person name="Rokhsar D.S."/>
        </authorList>
    </citation>
    <scope>NUCLEOTIDE SEQUENCE [LARGE SCALE GENOMIC DNA]</scope>
    <source>
        <strain evidence="3">cv. AM560-2</strain>
    </source>
</reference>
<protein>
    <recommendedName>
        <fullName evidence="1">Bifunctional inhibitor/plant lipid transfer protein/seed storage helical domain-containing protein</fullName>
    </recommendedName>
</protein>
<organism evidence="2 3">
    <name type="scientific">Manihot esculenta</name>
    <name type="common">Cassava</name>
    <name type="synonym">Jatropha manihot</name>
    <dbReference type="NCBI Taxonomy" id="3983"/>
    <lineage>
        <taxon>Eukaryota</taxon>
        <taxon>Viridiplantae</taxon>
        <taxon>Streptophyta</taxon>
        <taxon>Embryophyta</taxon>
        <taxon>Tracheophyta</taxon>
        <taxon>Spermatophyta</taxon>
        <taxon>Magnoliopsida</taxon>
        <taxon>eudicotyledons</taxon>
        <taxon>Gunneridae</taxon>
        <taxon>Pentapetalae</taxon>
        <taxon>rosids</taxon>
        <taxon>fabids</taxon>
        <taxon>Malpighiales</taxon>
        <taxon>Euphorbiaceae</taxon>
        <taxon>Crotonoideae</taxon>
        <taxon>Manihoteae</taxon>
        <taxon>Manihot</taxon>
    </lineage>
</organism>
<dbReference type="InterPro" id="IPR036312">
    <property type="entry name" value="Bifun_inhib/LTP/seed_sf"/>
</dbReference>
<feature type="domain" description="Bifunctional inhibitor/plant lipid transfer protein/seed storage helical" evidence="1">
    <location>
        <begin position="26"/>
        <end position="113"/>
    </location>
</feature>